<protein>
    <submittedName>
        <fullName evidence="6">AAA-like domain protein</fullName>
    </submittedName>
</protein>
<reference evidence="6 7" key="1">
    <citation type="journal article" date="2016" name="ISME J.">
        <title>Chasing the elusive Euryarchaeota class WSA2: genomes reveal a uniquely fastidious methyl-reducing methanogen.</title>
        <authorList>
            <person name="Nobu M.K."/>
            <person name="Narihiro T."/>
            <person name="Kuroda K."/>
            <person name="Mei R."/>
            <person name="Liu W.T."/>
        </authorList>
    </citation>
    <scope>NUCLEOTIDE SEQUENCE [LARGE SCALE GENOMIC DNA]</scope>
    <source>
        <strain evidence="6">ADurb1013_Bin02101</strain>
    </source>
</reference>
<dbReference type="InterPro" id="IPR027417">
    <property type="entry name" value="P-loop_NTPase"/>
</dbReference>
<accession>A0A150JA69</accession>
<name>A0A150JA69_9EURY</name>
<evidence type="ECO:0000259" key="5">
    <source>
        <dbReference type="Pfam" id="PF01935"/>
    </source>
</evidence>
<evidence type="ECO:0000256" key="3">
    <source>
        <dbReference type="ARBA" id="ARBA00048954"/>
    </source>
</evidence>
<dbReference type="InterPro" id="IPR008571">
    <property type="entry name" value="HerA-like"/>
</dbReference>
<feature type="domain" description="Helicase HerA central" evidence="5">
    <location>
        <begin position="63"/>
        <end position="293"/>
    </location>
</feature>
<dbReference type="PATRIC" id="fig|1706433.3.peg.1347"/>
<comment type="catalytic activity">
    <reaction evidence="2">
        <text>Couples ATP hydrolysis with the unwinding of duplex DNA by translocating in the 3'-5' direction.</text>
        <dbReference type="EC" id="5.6.2.4"/>
    </reaction>
</comment>
<evidence type="ECO:0000256" key="1">
    <source>
        <dbReference type="ARBA" id="ARBA00007816"/>
    </source>
</evidence>
<gene>
    <name evidence="6" type="ORF">AN188_01334</name>
</gene>
<evidence type="ECO:0000256" key="4">
    <source>
        <dbReference type="ARBA" id="ARBA00048988"/>
    </source>
</evidence>
<evidence type="ECO:0000256" key="2">
    <source>
        <dbReference type="ARBA" id="ARBA00034617"/>
    </source>
</evidence>
<dbReference type="Pfam" id="PF01935">
    <property type="entry name" value="DUF87"/>
    <property type="match status" value="1"/>
</dbReference>
<dbReference type="InterPro" id="IPR036390">
    <property type="entry name" value="WH_DNA-bd_sf"/>
</dbReference>
<comment type="catalytic activity">
    <reaction evidence="4">
        <text>ATP + H2O = ADP + phosphate + H(+)</text>
        <dbReference type="Rhea" id="RHEA:13065"/>
        <dbReference type="ChEBI" id="CHEBI:15377"/>
        <dbReference type="ChEBI" id="CHEBI:15378"/>
        <dbReference type="ChEBI" id="CHEBI:30616"/>
        <dbReference type="ChEBI" id="CHEBI:43474"/>
        <dbReference type="ChEBI" id="CHEBI:456216"/>
        <dbReference type="EC" id="5.6.2.4"/>
    </reaction>
</comment>
<dbReference type="AlphaFoldDB" id="A0A150JA69"/>
<dbReference type="InterPro" id="IPR036388">
    <property type="entry name" value="WH-like_DNA-bd_sf"/>
</dbReference>
<dbReference type="PANTHER" id="PTHR42957:SF1">
    <property type="entry name" value="HELICASE MJ1565-RELATED"/>
    <property type="match status" value="1"/>
</dbReference>
<dbReference type="SUPFAM" id="SSF46785">
    <property type="entry name" value="Winged helix' DNA-binding domain"/>
    <property type="match status" value="1"/>
</dbReference>
<dbReference type="GO" id="GO:0043139">
    <property type="term" value="F:5'-3' DNA helicase activity"/>
    <property type="evidence" value="ECO:0007669"/>
    <property type="project" value="UniProtKB-EC"/>
</dbReference>
<dbReference type="EMBL" id="LNJB01000020">
    <property type="protein sequence ID" value="KYC53978.1"/>
    <property type="molecule type" value="Genomic_DNA"/>
</dbReference>
<dbReference type="Gene3D" id="3.40.50.300">
    <property type="entry name" value="P-loop containing nucleotide triphosphate hydrolases"/>
    <property type="match status" value="2"/>
</dbReference>
<comment type="catalytic activity">
    <reaction evidence="3">
        <text>ATP + H2O = ADP + phosphate + H(+)</text>
        <dbReference type="Rhea" id="RHEA:13065"/>
        <dbReference type="ChEBI" id="CHEBI:15377"/>
        <dbReference type="ChEBI" id="CHEBI:15378"/>
        <dbReference type="ChEBI" id="CHEBI:30616"/>
        <dbReference type="ChEBI" id="CHEBI:43474"/>
        <dbReference type="ChEBI" id="CHEBI:456216"/>
        <dbReference type="EC" id="5.6.2.3"/>
    </reaction>
</comment>
<comment type="similarity">
    <text evidence="1">Belongs to the HerA family.</text>
</comment>
<sequence length="808" mass="92629">MNSIDIEEKLELLSDEEGVYVGRKKSIFDKYKNKAALYIGKVNETSKQWQNHLDKKVLLDSISPHAIFICGMRGSGKSYTLGVIVEEMAMKNDGVGILIIDPMGIFWSMKQKNKMTNEGEMLQRWGLKPTGIKNVKVFIPKDYANKAPKETWDDLFKIKPSELRVEDWCLTFDIERFDTMGLLIERVIEKTKTGYSTIDGKRVLGFGDDYGIEDLIKTIESEESIYSREDGFKENTRRALNARLTGAIQWGIFDKKGTKLNDLSKRGQVSVIDVSFLEDNVRALVVGLLSRNILNTRKVISRHEAMGDINLIGNVPVTWLMIDEAHILVPRGGKATAATDSLIEYVRQGRQPGCSIVLATQQPSAIDSRILSQVDLLICHKLVYQDDIKAVLQRMPSEIPNKLSDFRFIRSLPIGSAIIGDKEESTSRAFFISVRPRISQHEGRERQPMLEIDPDLMKTNIKNLILEKYRQKRSLSEMEEVVNIANQEYKLKFSFDDIIEELRIDGEFEAINKVQQNSESKRATVDMQRIYEEESLEEAGLIEENETEYVEGEKSVFKSVKVLPVVSSKVDYNQMKEIAMKHKKKMSLRSEEIKEISTIYYPLTMVFFDYMPKKGSYKSMSCFFDGITGELLIWDGKISRTVGFSENYKLKSDEKWLLKYITKKNNLTISNIKKETGFTPNKIHSILSNLETKGLIECKTDGEDIAIKTKIKFKLVKGFEDKKLKKVDISLTNKEISGKVIDSLISKNDVIKGIETLGNAKIWKTDEIYLPYWLVVYRNSKGKERREIFDVFKGEKDDSIRDIMLMRV</sequence>
<organism evidence="6 7">
    <name type="scientific">Candidatus Methanofastidiosum methylothiophilum</name>
    <dbReference type="NCBI Taxonomy" id="1705564"/>
    <lineage>
        <taxon>Archaea</taxon>
        <taxon>Methanobacteriati</taxon>
        <taxon>Methanobacteriota</taxon>
        <taxon>Stenosarchaea group</taxon>
        <taxon>Candidatus Methanofastidiosia</taxon>
        <taxon>Candidatus Methanofastidiosales</taxon>
        <taxon>Candidatus Methanofastidiosaceae</taxon>
        <taxon>Candidatus Methanofastidiosum</taxon>
    </lineage>
</organism>
<dbReference type="SUPFAM" id="SSF52540">
    <property type="entry name" value="P-loop containing nucleoside triphosphate hydrolases"/>
    <property type="match status" value="1"/>
</dbReference>
<dbReference type="PANTHER" id="PTHR42957">
    <property type="entry name" value="HELICASE MJ1565-RELATED"/>
    <property type="match status" value="1"/>
</dbReference>
<dbReference type="GO" id="GO:0043138">
    <property type="term" value="F:3'-5' DNA helicase activity"/>
    <property type="evidence" value="ECO:0007669"/>
    <property type="project" value="UniProtKB-EC"/>
</dbReference>
<dbReference type="Proteomes" id="UP000092420">
    <property type="component" value="Unassembled WGS sequence"/>
</dbReference>
<dbReference type="Gene3D" id="1.10.10.10">
    <property type="entry name" value="Winged helix-like DNA-binding domain superfamily/Winged helix DNA-binding domain"/>
    <property type="match status" value="1"/>
</dbReference>
<evidence type="ECO:0000313" key="6">
    <source>
        <dbReference type="EMBL" id="KYC53978.1"/>
    </source>
</evidence>
<evidence type="ECO:0000313" key="7">
    <source>
        <dbReference type="Proteomes" id="UP000092420"/>
    </source>
</evidence>
<proteinExistence type="inferred from homology"/>
<dbReference type="InterPro" id="IPR002789">
    <property type="entry name" value="HerA_central"/>
</dbReference>
<comment type="caution">
    <text evidence="6">The sequence shown here is derived from an EMBL/GenBank/DDBJ whole genome shotgun (WGS) entry which is preliminary data.</text>
</comment>